<dbReference type="CDD" id="cd18297">
    <property type="entry name" value="BTB_POZ_ABTB2-like"/>
    <property type="match status" value="1"/>
</dbReference>
<evidence type="ECO:0000313" key="9">
    <source>
        <dbReference type="Proteomes" id="UP000290572"/>
    </source>
</evidence>
<dbReference type="InterPro" id="IPR059008">
    <property type="entry name" value="ABTB2/3_histone"/>
</dbReference>
<dbReference type="PROSITE" id="PS50297">
    <property type="entry name" value="ANK_REP_REGION"/>
    <property type="match status" value="3"/>
</dbReference>
<dbReference type="SUPFAM" id="SSF48403">
    <property type="entry name" value="Ankyrin repeat"/>
    <property type="match status" value="1"/>
</dbReference>
<feature type="compositionally biased region" description="Acidic residues" evidence="6">
    <location>
        <begin position="382"/>
        <end position="393"/>
    </location>
</feature>
<accession>A0A498MX18</accession>
<dbReference type="Pfam" id="PF00651">
    <property type="entry name" value="BTB"/>
    <property type="match status" value="1"/>
</dbReference>
<dbReference type="InterPro" id="IPR008428">
    <property type="entry name" value="Chond_GalNAc"/>
</dbReference>
<dbReference type="InterPro" id="IPR009072">
    <property type="entry name" value="Histone-fold"/>
</dbReference>
<dbReference type="SUPFAM" id="SSF53448">
    <property type="entry name" value="Nucleotide-diphospho-sugar transferases"/>
    <property type="match status" value="1"/>
</dbReference>
<dbReference type="FunFam" id="1.10.20.10:FF:000057">
    <property type="entry name" value="ankyrin repeat and BTB/POZ domain-containing protein 2"/>
    <property type="match status" value="1"/>
</dbReference>
<dbReference type="InterPro" id="IPR052089">
    <property type="entry name" value="Ankyrin-BTB/POZ_domain"/>
</dbReference>
<dbReference type="SMART" id="SM00248">
    <property type="entry name" value="ANK"/>
    <property type="match status" value="4"/>
</dbReference>
<feature type="compositionally biased region" description="Polar residues" evidence="6">
    <location>
        <begin position="863"/>
        <end position="876"/>
    </location>
</feature>
<feature type="repeat" description="ANK" evidence="5">
    <location>
        <begin position="1608"/>
        <end position="1640"/>
    </location>
</feature>
<dbReference type="PROSITE" id="PS50088">
    <property type="entry name" value="ANK_REPEAT"/>
    <property type="match status" value="3"/>
</dbReference>
<dbReference type="STRING" id="84645.A0A498MX18"/>
<dbReference type="Pfam" id="PF26281">
    <property type="entry name" value="Histone_ABTB"/>
    <property type="match status" value="1"/>
</dbReference>
<dbReference type="InterPro" id="IPR000210">
    <property type="entry name" value="BTB/POZ_dom"/>
</dbReference>
<dbReference type="Gene3D" id="3.90.550.10">
    <property type="entry name" value="Spore Coat Polysaccharide Biosynthesis Protein SpsA, Chain A"/>
    <property type="match status" value="1"/>
</dbReference>
<dbReference type="InterPro" id="IPR011333">
    <property type="entry name" value="SKP1/BTB/POZ_sf"/>
</dbReference>
<dbReference type="Proteomes" id="UP000290572">
    <property type="component" value="Unassembled WGS sequence"/>
</dbReference>
<comment type="function">
    <text evidence="3">May be involved in the initiation of hepatocyte growth.</text>
</comment>
<evidence type="ECO:0000256" key="3">
    <source>
        <dbReference type="ARBA" id="ARBA00056228"/>
    </source>
</evidence>
<feature type="region of interest" description="Disordered" evidence="6">
    <location>
        <begin position="858"/>
        <end position="889"/>
    </location>
</feature>
<dbReference type="GO" id="GO:0046982">
    <property type="term" value="F:protein heterodimerization activity"/>
    <property type="evidence" value="ECO:0007669"/>
    <property type="project" value="InterPro"/>
</dbReference>
<dbReference type="Gene3D" id="3.30.710.10">
    <property type="entry name" value="Potassium Channel Kv1.1, Chain A"/>
    <property type="match status" value="1"/>
</dbReference>
<evidence type="ECO:0000259" key="7">
    <source>
        <dbReference type="PROSITE" id="PS50097"/>
    </source>
</evidence>
<keyword evidence="8" id="KW-0808">Transferase</keyword>
<dbReference type="EMBL" id="QBIY01012241">
    <property type="protein sequence ID" value="RXN26468.1"/>
    <property type="molecule type" value="Genomic_DNA"/>
</dbReference>
<feature type="repeat" description="ANK" evidence="5">
    <location>
        <begin position="1693"/>
        <end position="1725"/>
    </location>
</feature>
<dbReference type="InterPro" id="IPR036770">
    <property type="entry name" value="Ankyrin_rpt-contain_sf"/>
</dbReference>
<dbReference type="InterPro" id="IPR029044">
    <property type="entry name" value="Nucleotide-diphossugar_trans"/>
</dbReference>
<dbReference type="PANTHER" id="PTHR46071:SF3">
    <property type="entry name" value="ANKYRIN REPEAT AND BTB_POZ DOMAIN-CONTAINING PROTEIN 2"/>
    <property type="match status" value="1"/>
</dbReference>
<feature type="region of interest" description="Disordered" evidence="6">
    <location>
        <begin position="650"/>
        <end position="738"/>
    </location>
</feature>
<keyword evidence="1" id="KW-0677">Repeat</keyword>
<feature type="region of interest" description="Disordered" evidence="6">
    <location>
        <begin position="374"/>
        <end position="426"/>
    </location>
</feature>
<evidence type="ECO:0000256" key="2">
    <source>
        <dbReference type="ARBA" id="ARBA00023043"/>
    </source>
</evidence>
<feature type="repeat" description="ANK" evidence="5">
    <location>
        <begin position="1654"/>
        <end position="1682"/>
    </location>
</feature>
<keyword evidence="2 5" id="KW-0040">ANK repeat</keyword>
<dbReference type="SMART" id="SM00225">
    <property type="entry name" value="BTB"/>
    <property type="match status" value="1"/>
</dbReference>
<feature type="compositionally biased region" description="Acidic residues" evidence="6">
    <location>
        <begin position="724"/>
        <end position="734"/>
    </location>
</feature>
<comment type="caution">
    <text evidence="8">The sequence shown here is derived from an EMBL/GenBank/DDBJ whole genome shotgun (WGS) entry which is preliminary data.</text>
</comment>
<sequence>MRMRFPLKKIRKQFKLLLLLVLLMFAIGFTYLHINQGKAIKLHFNYGKDMERQADGMGSNHKKHLSSSLIPFEHEDAADSQEEGLGGEELNESAQESRANAEMRRLLAQKFLRLPWKPEYKGQANLHVFEDWCGSSISQLRKNLHFPLYPHTRTTVKKIAVAPKWKNYGLRVFGFIHPYKDGDFQFAIASDDNSELWLSSDESPLNARLLVYVGQWRPFLPGLKYDVIDSAYISLYTDESSLKMNSVRHIPQTLASHSLALRVNHRTDTHTADMLKPDPRDTFYKIPMIDQSRLENVLPSCVYSPTYVVKDFPIARYQGLQFVYLSYVYPNDFTRLTHMEKKNKCFYRESPVYLEKFGFYKYMKMDEEEDDQPVFFPKPDDFLEEEEGVDPEESINSSNRPVKRTSPPYHRITASTASSKPDRLDRSSKSYIFQQGRQYVQLKEREGSKRTKGERYYKHSLVVDDEMTEIRQAKGSAGALDPQSGSLNEQTGVSEEQVGSQTLALVQRGRTLTWLLPDPGLPNKSKLLETASPPVKGRSPFKLPQKSPLYVLANRILGNAGKPAVGTSVEKETNTNKIYITRPRPPVSRPKPPVEVFPGVFLYQSRKTKRLVDLSSKWRSLKTQASASLPWQNFPLMGLKTSTQSALLMHSHPSLPTEPGPHNRGDPTASISDPDSVSPSSSEKRDHPGLNSSENNQPPEVQSTKISEMPEGSDMAPQSRGLEEGEMSEYSYEEAEVKPHMSEETINWQRTFSVNPVDFELLRSDWNDLRCNVSGNLQLAENEVIDVISQYMERLNERNGGIYTLVRIVNVEKRRDSARGNRYLMELLLMEGGKRLVRLSDYIYLLLHRSRFEEGIESREGTMPSSHHTPSKNPLPSGSSTQTHTTTPWSTSWAKPLLCQPSMLEWRHDVMVHFVVPVKNQARWVQQFISDMELLHRETKDENFSVIIVDFQSDDMDVEQALKESTVPRYEYLRREGNFERSSGLQMGVDTIEDSHSIVFLCDLHIHFPHNILETIRKHCVEGRLAFAPIVMRLDCGSSPLEPDGFWEVNGFGLFGIYKSDFDKIGGMNTEEFKDRWGGEDWELLDRVLQNGLEVERLRLRNFYHYFHSKREDLTLDSGYGAGDSYRSLSLSSSKSNSQALISSAQRGNWWSYTDSMNSRNNSWDTVNTVLPEDPEDIFSKCPRLPELEEFPWTDEEIDVVLRRVAGEGLCFTPESVRSLSVLMRRALLRISREAQRLSVVHCRCTRFEVQSAMRLVMSWALAESCVSAAVRAISLYSMSAGEVLRKSKSSRCTLSLSVGRFFRWMVDTRISVRIHEYAAICLTACIENLVEEIGLRVLAAQSGINTSPVTAEALEAVVSNDAEIFGLVQNYEHLICGKNANGELSLPAHFSPYAEGPDSAVESRGNAYAQLELRTLEQALLATCVGSLSELSDLVSRAMHHMQRLVSASPSLSPGRPFCLQPISWSSDALHTLYYYLRSPQMESLENPNLEPPRIALSKERPFPLLPPLMEWMRVAMVHAEHRRSLLVDSDDVRQTARLLLPGLDCEPRQLKPECCFTSFKRLDSKAAADKFNLDLGFRMLNCGRTDLIGQAIQLLGTDGVNTMDDQGMTPLMYACSAGDEALVHMLIDAGANLDVAVPSCSPKHPSVHPESRSWVALTFAVLHGHISVVQLLLDVGADVEGTALRNSHQSSAETPLQLASAAGNYEMVSLLLSRGADPMLRVHLTSSLYEGMNCFSHAAAHGHRNVLRKLLSQPQRLQEDVLSLEEILAEGVEEQEKQEMKDGANGKSVCAPRLCKARIRALQEASLHSAEHGYLDVTMELRALGVPWKLHVWLESVRSAQLQSRTELTLSLLKDFTSIGNEKYCEELLSEGLPLLFSIFKTSKSKDFRKQLAVIFSHCVCSTAAPSVLAVKDTPTAQLDSHFLNNTEMSDVIFVVEGRPFYAHRVLLMSASQRFRDLLSLYRNNGTSDHMAIEITDIKYSTFQMMMAHLYCGGTECLDVSVSDLLELLPVAHSFQLPVLKRHCEILCSERINLNNAVSIYQISKVCEAVELAVFCEGFFLQNMVDLLDCEQFEELLLASDCSTALDPDVLDGLQATLASRLHSLCGPRRA</sequence>
<feature type="compositionally biased region" description="Polar residues" evidence="6">
    <location>
        <begin position="690"/>
        <end position="706"/>
    </location>
</feature>
<dbReference type="InterPro" id="IPR002110">
    <property type="entry name" value="Ankyrin_rpt"/>
</dbReference>
<proteinExistence type="predicted"/>
<evidence type="ECO:0000313" key="8">
    <source>
        <dbReference type="EMBL" id="RXN26468.1"/>
    </source>
</evidence>
<dbReference type="PANTHER" id="PTHR46071">
    <property type="entry name" value="ANKYRIN REPEAT AND BTB/POZ DOMAIN-CONTAINING"/>
    <property type="match status" value="1"/>
</dbReference>
<evidence type="ECO:0000256" key="1">
    <source>
        <dbReference type="ARBA" id="ARBA00022737"/>
    </source>
</evidence>
<dbReference type="SUPFAM" id="SSF47113">
    <property type="entry name" value="Histone-fold"/>
    <property type="match status" value="2"/>
</dbReference>
<keyword evidence="9" id="KW-1185">Reference proteome</keyword>
<protein>
    <recommendedName>
        <fullName evidence="4">Ankyrin repeat and BTB/POZ domain-containing protein 2</fullName>
    </recommendedName>
</protein>
<feature type="compositionally biased region" description="Low complexity" evidence="6">
    <location>
        <begin position="877"/>
        <end position="889"/>
    </location>
</feature>
<dbReference type="CDD" id="cd22913">
    <property type="entry name" value="HFD_ABTB2-like"/>
    <property type="match status" value="1"/>
</dbReference>
<evidence type="ECO:0000256" key="4">
    <source>
        <dbReference type="ARBA" id="ARBA00071422"/>
    </source>
</evidence>
<dbReference type="GO" id="GO:0032580">
    <property type="term" value="C:Golgi cisterna membrane"/>
    <property type="evidence" value="ECO:0007669"/>
    <property type="project" value="InterPro"/>
</dbReference>
<dbReference type="FunFam" id="1.25.40.20:FF:000045">
    <property type="entry name" value="Ankyrin repeat and BTB/POZ domain-containing protein 2"/>
    <property type="match status" value="1"/>
</dbReference>
<dbReference type="Pfam" id="PF12796">
    <property type="entry name" value="Ank_2"/>
    <property type="match status" value="1"/>
</dbReference>
<dbReference type="Pfam" id="PF00023">
    <property type="entry name" value="Ank"/>
    <property type="match status" value="1"/>
</dbReference>
<dbReference type="Gene3D" id="1.25.40.20">
    <property type="entry name" value="Ankyrin repeat-containing domain"/>
    <property type="match status" value="1"/>
</dbReference>
<feature type="domain" description="BTB" evidence="7">
    <location>
        <begin position="1932"/>
        <end position="1995"/>
    </location>
</feature>
<name>A0A498MX18_LABRO</name>
<gene>
    <name evidence="8" type="ORF">ROHU_020947</name>
</gene>
<evidence type="ECO:0000256" key="6">
    <source>
        <dbReference type="SAM" id="MobiDB-lite"/>
    </source>
</evidence>
<dbReference type="Pfam" id="PF05679">
    <property type="entry name" value="CHGN"/>
    <property type="match status" value="1"/>
</dbReference>
<dbReference type="SUPFAM" id="SSF54695">
    <property type="entry name" value="POZ domain"/>
    <property type="match status" value="1"/>
</dbReference>
<feature type="compositionally biased region" description="Low complexity" evidence="6">
    <location>
        <begin position="670"/>
        <end position="681"/>
    </location>
</feature>
<dbReference type="GO" id="GO:0008376">
    <property type="term" value="F:acetylgalactosaminyltransferase activity"/>
    <property type="evidence" value="ECO:0007669"/>
    <property type="project" value="InterPro"/>
</dbReference>
<dbReference type="FunFam" id="3.30.710.10:FF:000030">
    <property type="entry name" value="Ankyrin repeat and BTB/POZ domain-containing protein BTBD11"/>
    <property type="match status" value="1"/>
</dbReference>
<organism evidence="8 9">
    <name type="scientific">Labeo rohita</name>
    <name type="common">Indian major carp</name>
    <name type="synonym">Cyprinus rohita</name>
    <dbReference type="NCBI Taxonomy" id="84645"/>
    <lineage>
        <taxon>Eukaryota</taxon>
        <taxon>Metazoa</taxon>
        <taxon>Chordata</taxon>
        <taxon>Craniata</taxon>
        <taxon>Vertebrata</taxon>
        <taxon>Euteleostomi</taxon>
        <taxon>Actinopterygii</taxon>
        <taxon>Neopterygii</taxon>
        <taxon>Teleostei</taxon>
        <taxon>Ostariophysi</taxon>
        <taxon>Cypriniformes</taxon>
        <taxon>Cyprinidae</taxon>
        <taxon>Labeoninae</taxon>
        <taxon>Labeonini</taxon>
        <taxon>Labeo</taxon>
    </lineage>
</organism>
<dbReference type="PROSITE" id="PS50097">
    <property type="entry name" value="BTB"/>
    <property type="match status" value="1"/>
</dbReference>
<dbReference type="Gene3D" id="1.10.20.10">
    <property type="entry name" value="Histone, subunit A"/>
    <property type="match status" value="1"/>
</dbReference>
<reference evidence="8 9" key="1">
    <citation type="submission" date="2018-03" db="EMBL/GenBank/DDBJ databases">
        <title>Draft genome sequence of Rohu Carp (Labeo rohita).</title>
        <authorList>
            <person name="Das P."/>
            <person name="Kushwaha B."/>
            <person name="Joshi C.G."/>
            <person name="Kumar D."/>
            <person name="Nagpure N.S."/>
            <person name="Sahoo L."/>
            <person name="Das S.P."/>
            <person name="Bit A."/>
            <person name="Patnaik S."/>
            <person name="Meher P.K."/>
            <person name="Jayasankar P."/>
            <person name="Koringa P.G."/>
            <person name="Patel N.V."/>
            <person name="Hinsu A.T."/>
            <person name="Kumar R."/>
            <person name="Pandey M."/>
            <person name="Agarwal S."/>
            <person name="Srivastava S."/>
            <person name="Singh M."/>
            <person name="Iquebal M.A."/>
            <person name="Jaiswal S."/>
            <person name="Angadi U.B."/>
            <person name="Kumar N."/>
            <person name="Raza M."/>
            <person name="Shah T.M."/>
            <person name="Rai A."/>
            <person name="Jena J.K."/>
        </authorList>
    </citation>
    <scope>NUCLEOTIDE SEQUENCE [LARGE SCALE GENOMIC DNA]</scope>
    <source>
        <strain evidence="8">DASCIFA01</strain>
        <tissue evidence="8">Testis</tissue>
    </source>
</reference>
<evidence type="ECO:0000256" key="5">
    <source>
        <dbReference type="PROSITE-ProRule" id="PRU00023"/>
    </source>
</evidence>